<proteinExistence type="inferred from homology"/>
<dbReference type="PANTHER" id="PTHR21299:SF2">
    <property type="entry name" value="CYTIDYLATE KINASE"/>
    <property type="match status" value="1"/>
</dbReference>
<dbReference type="Gene3D" id="3.40.50.300">
    <property type="entry name" value="P-loop containing nucleotide triphosphate hydrolases"/>
    <property type="match status" value="1"/>
</dbReference>
<dbReference type="OrthoDB" id="9807434at2"/>
<protein>
    <recommendedName>
        <fullName evidence="8">Cytidylate kinase</fullName>
        <shortName evidence="8">CK</shortName>
        <ecNumber evidence="8">2.7.4.25</ecNumber>
    </recommendedName>
    <alternativeName>
        <fullName evidence="8">Cytidine monophosphate kinase</fullName>
        <shortName evidence="8">CMP kinase</shortName>
    </alternativeName>
</protein>
<evidence type="ECO:0000313" key="11">
    <source>
        <dbReference type="Proteomes" id="UP000317155"/>
    </source>
</evidence>
<dbReference type="GO" id="GO:0015949">
    <property type="term" value="P:nucleobase-containing small molecule interconversion"/>
    <property type="evidence" value="ECO:0007669"/>
    <property type="project" value="TreeGrafter"/>
</dbReference>
<dbReference type="SUPFAM" id="SSF52540">
    <property type="entry name" value="P-loop containing nucleoside triphosphate hydrolases"/>
    <property type="match status" value="1"/>
</dbReference>
<dbReference type="HAMAP" id="MF_00238">
    <property type="entry name" value="Cytidyl_kinase_type1"/>
    <property type="match status" value="1"/>
</dbReference>
<comment type="similarity">
    <text evidence="1 8">Belongs to the cytidylate kinase family. Type 1 subfamily.</text>
</comment>
<evidence type="ECO:0000259" key="9">
    <source>
        <dbReference type="Pfam" id="PF02224"/>
    </source>
</evidence>
<keyword evidence="8" id="KW-0963">Cytoplasm</keyword>
<keyword evidence="11" id="KW-1185">Reference proteome</keyword>
<dbReference type="InterPro" id="IPR003136">
    <property type="entry name" value="Cytidylate_kin"/>
</dbReference>
<dbReference type="GO" id="GO:0005524">
    <property type="term" value="F:ATP binding"/>
    <property type="evidence" value="ECO:0007669"/>
    <property type="project" value="UniProtKB-UniRule"/>
</dbReference>
<dbReference type="EC" id="2.7.4.25" evidence="8"/>
<comment type="catalytic activity">
    <reaction evidence="7 8">
        <text>CMP + ATP = CDP + ADP</text>
        <dbReference type="Rhea" id="RHEA:11600"/>
        <dbReference type="ChEBI" id="CHEBI:30616"/>
        <dbReference type="ChEBI" id="CHEBI:58069"/>
        <dbReference type="ChEBI" id="CHEBI:60377"/>
        <dbReference type="ChEBI" id="CHEBI:456216"/>
        <dbReference type="EC" id="2.7.4.25"/>
    </reaction>
</comment>
<dbReference type="PANTHER" id="PTHR21299">
    <property type="entry name" value="CYTIDYLATE KINASE/PANTOATE-BETA-ALANINE LIGASE"/>
    <property type="match status" value="1"/>
</dbReference>
<dbReference type="GO" id="GO:0005829">
    <property type="term" value="C:cytosol"/>
    <property type="evidence" value="ECO:0007669"/>
    <property type="project" value="TreeGrafter"/>
</dbReference>
<organism evidence="10 11">
    <name type="scientific">Trichloromonas acetexigens</name>
    <dbReference type="NCBI Taxonomy" id="38815"/>
    <lineage>
        <taxon>Bacteria</taxon>
        <taxon>Pseudomonadati</taxon>
        <taxon>Thermodesulfobacteriota</taxon>
        <taxon>Desulfuromonadia</taxon>
        <taxon>Desulfuromonadales</taxon>
        <taxon>Trichloromonadaceae</taxon>
        <taxon>Trichloromonas</taxon>
    </lineage>
</organism>
<feature type="binding site" evidence="8">
    <location>
        <begin position="11"/>
        <end position="19"/>
    </location>
    <ligand>
        <name>ATP</name>
        <dbReference type="ChEBI" id="CHEBI:30616"/>
    </ligand>
</feature>
<dbReference type="GO" id="GO:0036431">
    <property type="term" value="F:dCMP kinase activity"/>
    <property type="evidence" value="ECO:0007669"/>
    <property type="project" value="InterPro"/>
</dbReference>
<comment type="subcellular location">
    <subcellularLocation>
        <location evidence="8">Cytoplasm</location>
    </subcellularLocation>
</comment>
<keyword evidence="4 8" id="KW-0418">Kinase</keyword>
<keyword evidence="5 8" id="KW-0067">ATP-binding</keyword>
<dbReference type="EMBL" id="VJVV01000001">
    <property type="protein sequence ID" value="TRO83734.1"/>
    <property type="molecule type" value="Genomic_DNA"/>
</dbReference>
<evidence type="ECO:0000313" key="10">
    <source>
        <dbReference type="EMBL" id="TRO83734.1"/>
    </source>
</evidence>
<dbReference type="Proteomes" id="UP000317155">
    <property type="component" value="Unassembled WGS sequence"/>
</dbReference>
<sequence length="235" mass="25480">MKRELIVAIDGPSGAGKSTLSKSLAKELGYHNIDTGAMYRSVAFAAKRQGIDPADESALGRLAETVRIEFIRQGEGERVLLDGVDVSSAIRTPDISLLTSRISAYAGVRHAMVELQRKLGAQGGVVLEGRDIGTVVFPQADVKFFLSASTTERGRRRYEELRAKGLAVELEQTVAEVEARDAADCARECAPLVQAEDALVIDSTAMSIDEVFRTMLQEVRRCQQKKQSSPPESAA</sequence>
<dbReference type="InterPro" id="IPR027417">
    <property type="entry name" value="P-loop_NTPase"/>
</dbReference>
<evidence type="ECO:0000256" key="7">
    <source>
        <dbReference type="ARBA" id="ARBA00048478"/>
    </source>
</evidence>
<evidence type="ECO:0000256" key="3">
    <source>
        <dbReference type="ARBA" id="ARBA00022741"/>
    </source>
</evidence>
<dbReference type="CDD" id="cd02020">
    <property type="entry name" value="CMPK"/>
    <property type="match status" value="1"/>
</dbReference>
<evidence type="ECO:0000256" key="1">
    <source>
        <dbReference type="ARBA" id="ARBA00009427"/>
    </source>
</evidence>
<evidence type="ECO:0000256" key="2">
    <source>
        <dbReference type="ARBA" id="ARBA00022679"/>
    </source>
</evidence>
<dbReference type="Pfam" id="PF02224">
    <property type="entry name" value="Cytidylate_kin"/>
    <property type="match status" value="1"/>
</dbReference>
<feature type="domain" description="Cytidylate kinase" evidence="9">
    <location>
        <begin position="7"/>
        <end position="220"/>
    </location>
</feature>
<gene>
    <name evidence="8" type="primary">cmk</name>
    <name evidence="10" type="ORF">FL622_00690</name>
</gene>
<name>A0A550JKI8_9BACT</name>
<dbReference type="GO" id="GO:0036430">
    <property type="term" value="F:CMP kinase activity"/>
    <property type="evidence" value="ECO:0007669"/>
    <property type="project" value="RHEA"/>
</dbReference>
<dbReference type="NCBIfam" id="TIGR00017">
    <property type="entry name" value="cmk"/>
    <property type="match status" value="1"/>
</dbReference>
<dbReference type="InterPro" id="IPR011994">
    <property type="entry name" value="Cytidylate_kinase_dom"/>
</dbReference>
<accession>A0A550JKI8</accession>
<comment type="catalytic activity">
    <reaction evidence="6 8">
        <text>dCMP + ATP = dCDP + ADP</text>
        <dbReference type="Rhea" id="RHEA:25094"/>
        <dbReference type="ChEBI" id="CHEBI:30616"/>
        <dbReference type="ChEBI" id="CHEBI:57566"/>
        <dbReference type="ChEBI" id="CHEBI:58593"/>
        <dbReference type="ChEBI" id="CHEBI:456216"/>
        <dbReference type="EC" id="2.7.4.25"/>
    </reaction>
</comment>
<evidence type="ECO:0000256" key="6">
    <source>
        <dbReference type="ARBA" id="ARBA00047615"/>
    </source>
</evidence>
<reference evidence="10 11" key="1">
    <citation type="submission" date="2019-07" db="EMBL/GenBank/DDBJ databases">
        <title>Insights of Desulfuromonas acetexigens electromicrobiology.</title>
        <authorList>
            <person name="Katuri K."/>
            <person name="Sapireddy V."/>
            <person name="Shaw D.R."/>
            <person name="Saikaly P."/>
        </authorList>
    </citation>
    <scope>NUCLEOTIDE SEQUENCE [LARGE SCALE GENOMIC DNA]</scope>
    <source>
        <strain evidence="10 11">2873</strain>
    </source>
</reference>
<dbReference type="GO" id="GO:0006220">
    <property type="term" value="P:pyrimidine nucleotide metabolic process"/>
    <property type="evidence" value="ECO:0007669"/>
    <property type="project" value="UniProtKB-UniRule"/>
</dbReference>
<evidence type="ECO:0000256" key="4">
    <source>
        <dbReference type="ARBA" id="ARBA00022777"/>
    </source>
</evidence>
<dbReference type="AlphaFoldDB" id="A0A550JKI8"/>
<keyword evidence="2 8" id="KW-0808">Transferase</keyword>
<comment type="caution">
    <text evidence="10">The sequence shown here is derived from an EMBL/GenBank/DDBJ whole genome shotgun (WGS) entry which is preliminary data.</text>
</comment>
<keyword evidence="3 8" id="KW-0547">Nucleotide-binding</keyword>
<dbReference type="RefSeq" id="WP_092052381.1">
    <property type="nucleotide sequence ID" value="NZ_FOJJ01000001.1"/>
</dbReference>
<evidence type="ECO:0000256" key="5">
    <source>
        <dbReference type="ARBA" id="ARBA00022840"/>
    </source>
</evidence>
<evidence type="ECO:0000256" key="8">
    <source>
        <dbReference type="HAMAP-Rule" id="MF_00238"/>
    </source>
</evidence>